<proteinExistence type="predicted"/>
<accession>A0A4Y2NN19</accession>
<dbReference type="EMBL" id="BGPR01209864">
    <property type="protein sequence ID" value="GBN39136.1"/>
    <property type="molecule type" value="Genomic_DNA"/>
</dbReference>
<organism evidence="2 3">
    <name type="scientific">Araneus ventricosus</name>
    <name type="common">Orbweaver spider</name>
    <name type="synonym">Epeira ventricosa</name>
    <dbReference type="NCBI Taxonomy" id="182803"/>
    <lineage>
        <taxon>Eukaryota</taxon>
        <taxon>Metazoa</taxon>
        <taxon>Ecdysozoa</taxon>
        <taxon>Arthropoda</taxon>
        <taxon>Chelicerata</taxon>
        <taxon>Arachnida</taxon>
        <taxon>Araneae</taxon>
        <taxon>Araneomorphae</taxon>
        <taxon>Entelegynae</taxon>
        <taxon>Araneoidea</taxon>
        <taxon>Araneidae</taxon>
        <taxon>Araneus</taxon>
    </lineage>
</organism>
<evidence type="ECO:0000259" key="1">
    <source>
        <dbReference type="Pfam" id="PF03184"/>
    </source>
</evidence>
<sequence length="173" mass="20092">MKQLYYSLLDQGVLQNVKCSYRKTLLRKLIESDGSSDSVLQLIKNVTIKEVIYWVSESWDNVTQNWLVKSWKKLWPNLADSNKVEQREANKIEILRHIKCVTGCEDATEHTVTEWLSCDIEANQLYTDEEIISLVQNKPQYDSDIEENDEPKNVLVSHSEAANVLEIALRYTE</sequence>
<dbReference type="Pfam" id="PF03184">
    <property type="entry name" value="DDE_1"/>
    <property type="match status" value="1"/>
</dbReference>
<reference evidence="2 3" key="1">
    <citation type="journal article" date="2019" name="Sci. Rep.">
        <title>Orb-weaving spider Araneus ventricosus genome elucidates the spidroin gene catalogue.</title>
        <authorList>
            <person name="Kono N."/>
            <person name="Nakamura H."/>
            <person name="Ohtoshi R."/>
            <person name="Moran D.A.P."/>
            <person name="Shinohara A."/>
            <person name="Yoshida Y."/>
            <person name="Fujiwara M."/>
            <person name="Mori M."/>
            <person name="Tomita M."/>
            <person name="Arakawa K."/>
        </authorList>
    </citation>
    <scope>NUCLEOTIDE SEQUENCE [LARGE SCALE GENOMIC DNA]</scope>
</reference>
<keyword evidence="3" id="KW-1185">Reference proteome</keyword>
<gene>
    <name evidence="2" type="ORF">AVEN_264262_1</name>
</gene>
<protein>
    <recommendedName>
        <fullName evidence="1">DDE-1 domain-containing protein</fullName>
    </recommendedName>
</protein>
<dbReference type="GO" id="GO:0003676">
    <property type="term" value="F:nucleic acid binding"/>
    <property type="evidence" value="ECO:0007669"/>
    <property type="project" value="InterPro"/>
</dbReference>
<dbReference type="OrthoDB" id="6428588at2759"/>
<feature type="domain" description="DDE-1" evidence="1">
    <location>
        <begin position="8"/>
        <end position="71"/>
    </location>
</feature>
<name>A0A4Y2NN19_ARAVE</name>
<comment type="caution">
    <text evidence="2">The sequence shown here is derived from an EMBL/GenBank/DDBJ whole genome shotgun (WGS) entry which is preliminary data.</text>
</comment>
<dbReference type="Proteomes" id="UP000499080">
    <property type="component" value="Unassembled WGS sequence"/>
</dbReference>
<evidence type="ECO:0000313" key="3">
    <source>
        <dbReference type="Proteomes" id="UP000499080"/>
    </source>
</evidence>
<evidence type="ECO:0000313" key="2">
    <source>
        <dbReference type="EMBL" id="GBN39136.1"/>
    </source>
</evidence>
<dbReference type="AlphaFoldDB" id="A0A4Y2NN19"/>
<dbReference type="InterPro" id="IPR004875">
    <property type="entry name" value="DDE_SF_endonuclease_dom"/>
</dbReference>